<evidence type="ECO:0000259" key="2">
    <source>
        <dbReference type="PROSITE" id="PS50112"/>
    </source>
</evidence>
<gene>
    <name evidence="3" type="ORF">PQO05_10190</name>
</gene>
<feature type="transmembrane region" description="Helical" evidence="1">
    <location>
        <begin position="172"/>
        <end position="190"/>
    </location>
</feature>
<name>A0ABY7TGL6_9SPHI</name>
<dbReference type="InterPro" id="IPR036097">
    <property type="entry name" value="HisK_dim/P_sf"/>
</dbReference>
<reference evidence="3 4" key="1">
    <citation type="submission" date="2023-02" db="EMBL/GenBank/DDBJ databases">
        <title>Genome sequence of Mucilaginibacter jinjuensis strain KACC 16571.</title>
        <authorList>
            <person name="Kim S."/>
            <person name="Heo J."/>
            <person name="Kwon S.-W."/>
        </authorList>
    </citation>
    <scope>NUCLEOTIDE SEQUENCE [LARGE SCALE GENOMIC DNA]</scope>
    <source>
        <strain evidence="3 4">KACC 16571</strain>
    </source>
</reference>
<dbReference type="Proteomes" id="UP001216139">
    <property type="component" value="Chromosome"/>
</dbReference>
<keyword evidence="1" id="KW-0472">Membrane</keyword>
<organism evidence="3 4">
    <name type="scientific">Mucilaginibacter jinjuensis</name>
    <dbReference type="NCBI Taxonomy" id="1176721"/>
    <lineage>
        <taxon>Bacteria</taxon>
        <taxon>Pseudomonadati</taxon>
        <taxon>Bacteroidota</taxon>
        <taxon>Sphingobacteriia</taxon>
        <taxon>Sphingobacteriales</taxon>
        <taxon>Sphingobacteriaceae</taxon>
        <taxon>Mucilaginibacter</taxon>
    </lineage>
</organism>
<dbReference type="Pfam" id="PF20969">
    <property type="entry name" value="MASE11"/>
    <property type="match status" value="1"/>
</dbReference>
<evidence type="ECO:0000256" key="1">
    <source>
        <dbReference type="SAM" id="Phobius"/>
    </source>
</evidence>
<evidence type="ECO:0000313" key="4">
    <source>
        <dbReference type="Proteomes" id="UP001216139"/>
    </source>
</evidence>
<keyword evidence="1" id="KW-0812">Transmembrane</keyword>
<dbReference type="Gene3D" id="3.30.450.20">
    <property type="entry name" value="PAS domain"/>
    <property type="match status" value="2"/>
</dbReference>
<accession>A0ABY7TGL6</accession>
<dbReference type="SUPFAM" id="SSF47384">
    <property type="entry name" value="Homodimeric domain of signal transducing histidine kinase"/>
    <property type="match status" value="1"/>
</dbReference>
<keyword evidence="4" id="KW-1185">Reference proteome</keyword>
<dbReference type="PANTHER" id="PTHR44757:SF2">
    <property type="entry name" value="BIOFILM ARCHITECTURE MAINTENANCE PROTEIN MBAA"/>
    <property type="match status" value="1"/>
</dbReference>
<feature type="transmembrane region" description="Helical" evidence="1">
    <location>
        <begin position="93"/>
        <end position="110"/>
    </location>
</feature>
<dbReference type="Pfam" id="PF13188">
    <property type="entry name" value="PAS_8"/>
    <property type="match status" value="1"/>
</dbReference>
<feature type="domain" description="PAS" evidence="2">
    <location>
        <begin position="207"/>
        <end position="279"/>
    </location>
</feature>
<dbReference type="InterPro" id="IPR013656">
    <property type="entry name" value="PAS_4"/>
</dbReference>
<proteinExistence type="predicted"/>
<dbReference type="RefSeq" id="WP_273632719.1">
    <property type="nucleotide sequence ID" value="NZ_CP117167.1"/>
</dbReference>
<dbReference type="InterPro" id="IPR000014">
    <property type="entry name" value="PAS"/>
</dbReference>
<dbReference type="PROSITE" id="PS50112">
    <property type="entry name" value="PAS"/>
    <property type="match status" value="1"/>
</dbReference>
<dbReference type="InterPro" id="IPR035965">
    <property type="entry name" value="PAS-like_dom_sf"/>
</dbReference>
<feature type="transmembrane region" description="Helical" evidence="1">
    <location>
        <begin position="140"/>
        <end position="160"/>
    </location>
</feature>
<dbReference type="CDD" id="cd00130">
    <property type="entry name" value="PAS"/>
    <property type="match status" value="2"/>
</dbReference>
<dbReference type="InterPro" id="IPR048437">
    <property type="entry name" value="MASE11"/>
</dbReference>
<dbReference type="PANTHER" id="PTHR44757">
    <property type="entry name" value="DIGUANYLATE CYCLASE DGCP"/>
    <property type="match status" value="1"/>
</dbReference>
<sequence>MLKIVFLEYQTFVKRRLDFDLGTDDKNLRYWQNQLFLNFLIYCTPISLVALTPGIFMAAREGLPVIIAIDLFCFFLLLFFTFSKRMSIRTRKVGVISIFYILSIFLINILGYLGPGVFYLFFISVLASLIFPIRHAYLLTFINAILLAFFALVISQRLFGSALIQEYTPVKWIAFSTNLIFASILIVLLIDKIFQGLQSTILTKTHLEEQYKSIFYKSPLPMWLFDTDTLRFLDVNEAAVRHYGYAKEEFLSMTIRDIRPAKEVPEIEDIVKKNKISGKYYDGNSMHIKKDKSAIYVKIESNLLNFEGYEARIVLATDITKQVEYQLEVFDANKRVEESEMNLKAIFESTLDGFVLIDKAGKIITFNPRAEYSIRFNKRQNAFKAGKSIFDYIEVSRLPYFHQIMHKVHSGETVEYDRKYLTSPKKVSWIRYTVTPVRKDNIIIGACITGRDITERKLYLKSLEDQNKVFREISWVQSHMVRGPLARIMGLIPLLKSSKDENERIQVLEYLDISTQELDNKIKEINDKSNYITEKYPEN</sequence>
<feature type="transmembrane region" description="Helical" evidence="1">
    <location>
        <begin position="35"/>
        <end position="56"/>
    </location>
</feature>
<dbReference type="Pfam" id="PF08448">
    <property type="entry name" value="PAS_4"/>
    <property type="match status" value="1"/>
</dbReference>
<dbReference type="SUPFAM" id="SSF55785">
    <property type="entry name" value="PYP-like sensor domain (PAS domain)"/>
    <property type="match status" value="2"/>
</dbReference>
<evidence type="ECO:0000313" key="3">
    <source>
        <dbReference type="EMBL" id="WCT14302.1"/>
    </source>
</evidence>
<dbReference type="NCBIfam" id="TIGR00229">
    <property type="entry name" value="sensory_box"/>
    <property type="match status" value="2"/>
</dbReference>
<protein>
    <submittedName>
        <fullName evidence="3">PAS domain S-box protein</fullName>
    </submittedName>
</protein>
<keyword evidence="1" id="KW-1133">Transmembrane helix</keyword>
<dbReference type="InterPro" id="IPR052155">
    <property type="entry name" value="Biofilm_reg_signaling"/>
</dbReference>
<dbReference type="EMBL" id="CP117167">
    <property type="protein sequence ID" value="WCT14302.1"/>
    <property type="molecule type" value="Genomic_DNA"/>
</dbReference>
<dbReference type="SMART" id="SM00091">
    <property type="entry name" value="PAS"/>
    <property type="match status" value="2"/>
</dbReference>
<feature type="transmembrane region" description="Helical" evidence="1">
    <location>
        <begin position="62"/>
        <end position="81"/>
    </location>
</feature>